<dbReference type="OrthoDB" id="5486335at2"/>
<dbReference type="InterPro" id="IPR011989">
    <property type="entry name" value="ARM-like"/>
</dbReference>
<feature type="signal peptide" evidence="1">
    <location>
        <begin position="1"/>
        <end position="30"/>
    </location>
</feature>
<sequence>MKPAVAGALAGSSILCVAAAYFLMSPTAPASAPEPSASVEAGGAPMAGAELGCNFEPGAQLAYALSSTVSARDADGAALSEADHLSAVLSARVVSSTEDRTSLQLALSQVELRQELANAEDRVDQPLDATFEIDLTASCRIAEFRFPANWSGDARRLVANALRTHEHVLEPRTHSWEADQTDALGRYRAQYTRSDGEVVRDKVHYYDDEGLATFGMSIAVPHSTASATFGPDGVQTSKVRERVQIRVGREVRADLDQRSQLVRDDSKFQAPAAAGLLAAMDPFAVEEPEGSALPEAPASLDEALALYEQLAGSLDPFTMSQARALAGLLAAYPSLADDLVARLDGDALSEVGRSSVFWVLELAGTDHARGHLTNLLGAERPNDRIRAAVALSGAAPTLEVGHRLLEMYYEDGEHTARSAGLLALGVVGANGDAATKQFARESIGAAFEDAQTHGETVAALAAMGNAGDPEFMPQLTESLGDANPTVRAKAAEAMRNMGDEARPHLQAALEGEVEVATAKSVVRTLREIGPPQGEDFDWAAERLGDAPSAAVRGELIAWLGAESSEQSTAILVERFHAESSSELRQLIGRYVPASELMR</sequence>
<dbReference type="SMART" id="SM00567">
    <property type="entry name" value="EZ_HEAT"/>
    <property type="match status" value="4"/>
</dbReference>
<organism evidence="2 3">
    <name type="scientific">Plesiocystis pacifica SIR-1</name>
    <dbReference type="NCBI Taxonomy" id="391625"/>
    <lineage>
        <taxon>Bacteria</taxon>
        <taxon>Pseudomonadati</taxon>
        <taxon>Myxococcota</taxon>
        <taxon>Polyangia</taxon>
        <taxon>Nannocystales</taxon>
        <taxon>Nannocystaceae</taxon>
        <taxon>Plesiocystis</taxon>
    </lineage>
</organism>
<dbReference type="RefSeq" id="WP_006973635.1">
    <property type="nucleotide sequence ID" value="NZ_ABCS01000050.1"/>
</dbReference>
<dbReference type="Gene3D" id="1.25.10.10">
    <property type="entry name" value="Leucine-rich Repeat Variant"/>
    <property type="match status" value="1"/>
</dbReference>
<dbReference type="Proteomes" id="UP000005801">
    <property type="component" value="Unassembled WGS sequence"/>
</dbReference>
<keyword evidence="1" id="KW-0732">Signal</keyword>
<reference evidence="2 3" key="1">
    <citation type="submission" date="2007-06" db="EMBL/GenBank/DDBJ databases">
        <authorList>
            <person name="Shimkets L."/>
            <person name="Ferriera S."/>
            <person name="Johnson J."/>
            <person name="Kravitz S."/>
            <person name="Beeson K."/>
            <person name="Sutton G."/>
            <person name="Rogers Y.-H."/>
            <person name="Friedman R."/>
            <person name="Frazier M."/>
            <person name="Venter J.C."/>
        </authorList>
    </citation>
    <scope>NUCLEOTIDE SEQUENCE [LARGE SCALE GENOMIC DNA]</scope>
    <source>
        <strain evidence="2 3">SIR-1</strain>
    </source>
</reference>
<dbReference type="InterPro" id="IPR016024">
    <property type="entry name" value="ARM-type_fold"/>
</dbReference>
<accession>A6GA93</accession>
<feature type="chain" id="PRO_5002697577" evidence="1">
    <location>
        <begin position="31"/>
        <end position="598"/>
    </location>
</feature>
<evidence type="ECO:0000313" key="2">
    <source>
        <dbReference type="EMBL" id="EDM77195.1"/>
    </source>
</evidence>
<protein>
    <submittedName>
        <fullName evidence="2">Uncharacterized protein</fullName>
    </submittedName>
</protein>
<keyword evidence="3" id="KW-1185">Reference proteome</keyword>
<evidence type="ECO:0000256" key="1">
    <source>
        <dbReference type="SAM" id="SignalP"/>
    </source>
</evidence>
<name>A6GA93_9BACT</name>
<comment type="caution">
    <text evidence="2">The sequence shown here is derived from an EMBL/GenBank/DDBJ whole genome shotgun (WGS) entry which is preliminary data.</text>
</comment>
<proteinExistence type="predicted"/>
<dbReference type="EMBL" id="ABCS01000050">
    <property type="protein sequence ID" value="EDM77195.1"/>
    <property type="molecule type" value="Genomic_DNA"/>
</dbReference>
<dbReference type="Pfam" id="PF13646">
    <property type="entry name" value="HEAT_2"/>
    <property type="match status" value="1"/>
</dbReference>
<dbReference type="SUPFAM" id="SSF48371">
    <property type="entry name" value="ARM repeat"/>
    <property type="match status" value="1"/>
</dbReference>
<dbReference type="InterPro" id="IPR004155">
    <property type="entry name" value="PBS_lyase_HEAT"/>
</dbReference>
<dbReference type="STRING" id="391625.PPSIR1_26638"/>
<evidence type="ECO:0000313" key="3">
    <source>
        <dbReference type="Proteomes" id="UP000005801"/>
    </source>
</evidence>
<gene>
    <name evidence="2" type="ORF">PPSIR1_26638</name>
</gene>
<dbReference type="AlphaFoldDB" id="A6GA93"/>